<dbReference type="EMBL" id="JBHSBL010000019">
    <property type="protein sequence ID" value="MFC4068887.1"/>
    <property type="molecule type" value="Genomic_DNA"/>
</dbReference>
<keyword evidence="4" id="KW-0812">Transmembrane</keyword>
<dbReference type="SMART" id="SM00387">
    <property type="entry name" value="HATPase_c"/>
    <property type="match status" value="1"/>
</dbReference>
<feature type="transmembrane region" description="Helical" evidence="4">
    <location>
        <begin position="175"/>
        <end position="195"/>
    </location>
</feature>
<evidence type="ECO:0000313" key="7">
    <source>
        <dbReference type="Proteomes" id="UP001595867"/>
    </source>
</evidence>
<dbReference type="InterPro" id="IPR003594">
    <property type="entry name" value="HATPase_dom"/>
</dbReference>
<dbReference type="Pfam" id="PF02518">
    <property type="entry name" value="HATPase_c"/>
    <property type="match status" value="1"/>
</dbReference>
<dbReference type="InterPro" id="IPR050482">
    <property type="entry name" value="Sensor_HK_TwoCompSys"/>
</dbReference>
<dbReference type="Proteomes" id="UP001595867">
    <property type="component" value="Unassembled WGS sequence"/>
</dbReference>
<feature type="transmembrane region" description="Helical" evidence="4">
    <location>
        <begin position="266"/>
        <end position="285"/>
    </location>
</feature>
<dbReference type="InterPro" id="IPR029016">
    <property type="entry name" value="GAF-like_dom_sf"/>
</dbReference>
<evidence type="ECO:0000313" key="6">
    <source>
        <dbReference type="EMBL" id="MFC4068887.1"/>
    </source>
</evidence>
<organism evidence="6 7">
    <name type="scientific">Actinoplanes subglobosus</name>
    <dbReference type="NCBI Taxonomy" id="1547892"/>
    <lineage>
        <taxon>Bacteria</taxon>
        <taxon>Bacillati</taxon>
        <taxon>Actinomycetota</taxon>
        <taxon>Actinomycetes</taxon>
        <taxon>Micromonosporales</taxon>
        <taxon>Micromonosporaceae</taxon>
        <taxon>Actinoplanes</taxon>
    </lineage>
</organism>
<keyword evidence="4" id="KW-1133">Transmembrane helix</keyword>
<feature type="transmembrane region" description="Helical" evidence="4">
    <location>
        <begin position="136"/>
        <end position="163"/>
    </location>
</feature>
<dbReference type="RefSeq" id="WP_378069772.1">
    <property type="nucleotide sequence ID" value="NZ_JBHSBL010000019.1"/>
</dbReference>
<gene>
    <name evidence="6" type="ORF">ACFO0C_28485</name>
</gene>
<keyword evidence="7" id="KW-1185">Reference proteome</keyword>
<dbReference type="PROSITE" id="PS50109">
    <property type="entry name" value="HIS_KIN"/>
    <property type="match status" value="1"/>
</dbReference>
<dbReference type="CDD" id="cd16917">
    <property type="entry name" value="HATPase_UhpB-NarQ-NarX-like"/>
    <property type="match status" value="1"/>
</dbReference>
<reference evidence="7" key="1">
    <citation type="journal article" date="2019" name="Int. J. Syst. Evol. Microbiol.">
        <title>The Global Catalogue of Microorganisms (GCM) 10K type strain sequencing project: providing services to taxonomists for standard genome sequencing and annotation.</title>
        <authorList>
            <consortium name="The Broad Institute Genomics Platform"/>
            <consortium name="The Broad Institute Genome Sequencing Center for Infectious Disease"/>
            <person name="Wu L."/>
            <person name="Ma J."/>
        </authorList>
    </citation>
    <scope>NUCLEOTIDE SEQUENCE [LARGE SCALE GENOMIC DNA]</scope>
    <source>
        <strain evidence="7">TBRC 5832</strain>
    </source>
</reference>
<feature type="transmembrane region" description="Helical" evidence="4">
    <location>
        <begin position="207"/>
        <end position="227"/>
    </location>
</feature>
<dbReference type="Gene3D" id="3.30.565.10">
    <property type="entry name" value="Histidine kinase-like ATPase, C-terminal domain"/>
    <property type="match status" value="1"/>
</dbReference>
<evidence type="ECO:0000256" key="1">
    <source>
        <dbReference type="ARBA" id="ARBA00022679"/>
    </source>
</evidence>
<dbReference type="Pfam" id="PF07730">
    <property type="entry name" value="HisKA_3"/>
    <property type="match status" value="1"/>
</dbReference>
<evidence type="ECO:0000256" key="3">
    <source>
        <dbReference type="ARBA" id="ARBA00023012"/>
    </source>
</evidence>
<evidence type="ECO:0000256" key="4">
    <source>
        <dbReference type="SAM" id="Phobius"/>
    </source>
</evidence>
<dbReference type="SUPFAM" id="SSF55874">
    <property type="entry name" value="ATPase domain of HSP90 chaperone/DNA topoisomerase II/histidine kinase"/>
    <property type="match status" value="1"/>
</dbReference>
<feature type="transmembrane region" description="Helical" evidence="4">
    <location>
        <begin position="111"/>
        <end position="130"/>
    </location>
</feature>
<keyword evidence="2 6" id="KW-0418">Kinase</keyword>
<keyword evidence="1" id="KW-0808">Transferase</keyword>
<dbReference type="SUPFAM" id="SSF55781">
    <property type="entry name" value="GAF domain-like"/>
    <property type="match status" value="1"/>
</dbReference>
<dbReference type="InterPro" id="IPR036890">
    <property type="entry name" value="HATPase_C_sf"/>
</dbReference>
<keyword evidence="3" id="KW-0902">Two-component regulatory system</keyword>
<feature type="transmembrane region" description="Helical" evidence="4">
    <location>
        <begin position="239"/>
        <end position="260"/>
    </location>
</feature>
<comment type="caution">
    <text evidence="6">The sequence shown here is derived from an EMBL/GenBank/DDBJ whole genome shotgun (WGS) entry which is preliminary data.</text>
</comment>
<dbReference type="InterPro" id="IPR011712">
    <property type="entry name" value="Sig_transdc_His_kin_sub3_dim/P"/>
</dbReference>
<keyword evidence="4" id="KW-0472">Membrane</keyword>
<name>A0ABV8IX92_9ACTN</name>
<proteinExistence type="predicted"/>
<dbReference type="InterPro" id="IPR005467">
    <property type="entry name" value="His_kinase_dom"/>
</dbReference>
<feature type="transmembrane region" description="Helical" evidence="4">
    <location>
        <begin position="6"/>
        <end position="28"/>
    </location>
</feature>
<feature type="transmembrane region" description="Helical" evidence="4">
    <location>
        <begin position="35"/>
        <end position="54"/>
    </location>
</feature>
<feature type="domain" description="Histidine kinase" evidence="5">
    <location>
        <begin position="537"/>
        <end position="620"/>
    </location>
</feature>
<evidence type="ECO:0000259" key="5">
    <source>
        <dbReference type="PROSITE" id="PS50109"/>
    </source>
</evidence>
<dbReference type="GO" id="GO:0016301">
    <property type="term" value="F:kinase activity"/>
    <property type="evidence" value="ECO:0007669"/>
    <property type="project" value="UniProtKB-KW"/>
</dbReference>
<feature type="transmembrane region" description="Helical" evidence="4">
    <location>
        <begin position="78"/>
        <end position="99"/>
    </location>
</feature>
<dbReference type="PANTHER" id="PTHR24421">
    <property type="entry name" value="NITRATE/NITRITE SENSOR PROTEIN NARX-RELATED"/>
    <property type="match status" value="1"/>
</dbReference>
<dbReference type="Gene3D" id="3.30.450.40">
    <property type="match status" value="1"/>
</dbReference>
<accession>A0ABV8IX92</accession>
<protein>
    <submittedName>
        <fullName evidence="6">Sensor histidine kinase</fullName>
    </submittedName>
</protein>
<dbReference type="PANTHER" id="PTHR24421:SF55">
    <property type="entry name" value="SENSOR HISTIDINE KINASE YDFH"/>
    <property type="match status" value="1"/>
</dbReference>
<sequence length="621" mass="66669">MSEYALWHFFNALPALGWSLAGSVLAVLRPRNALGWLFLSWGLLLALLKLGNYVEIAQTFDESTGYYQASNAPEWQTMLGPLLDLGSLLGAMTVILALYPDGRLPARWWRLPVTMVSLGYVLIVVYETVFTGDRDIAPLLVPVLAGFLVIPATVVILGATIHRWRRAVYPYRQQLAWYIGCGLGPLVLQYSVGYFGARYEFFPSVPWALMDPMAILPIGVAVGVLCYRLLGIRSVIRRGLVYAMLTILVFGVYFSVTAILGKVLEGSGLSTVLVVAVIAVLLAPARDRLQRAADRIVYGARNDPLQVLTDLGESVAGGGRLGLLPAAVTATAAAVRADGAQIVTQEGEVLATVGEFPSARYSSFPLRFDGEALGELRMTDPPGDGGYSRTERRLITALAAQLAVVVRATALADSLSSERFRVVTATRDERDRLRRDLHDGLGPSLAGMGLGLQALSGMVAADSPAATMVRRLRDETDNAVRDIRRIIDALRPTALDTEGLAQAVQRHAGTLGPALPVEVNAASLPTLGPDVEVTAYRIITEALTNVARHADAHHARVRISADEALHIEVTDDGHGIRDLTTHSGVGLTSMRRRAEALGGDLAVESTTGGTTVSATLPLRSE</sequence>
<dbReference type="Gene3D" id="1.20.5.1930">
    <property type="match status" value="1"/>
</dbReference>
<evidence type="ECO:0000256" key="2">
    <source>
        <dbReference type="ARBA" id="ARBA00022777"/>
    </source>
</evidence>